<evidence type="ECO:0000313" key="2">
    <source>
        <dbReference type="EMBL" id="KAK1304441.1"/>
    </source>
</evidence>
<comment type="caution">
    <text evidence="2">The sequence shown here is derived from an EMBL/GenBank/DDBJ whole genome shotgun (WGS) entry which is preliminary data.</text>
</comment>
<feature type="transmembrane region" description="Helical" evidence="1">
    <location>
        <begin position="224"/>
        <end position="245"/>
    </location>
</feature>
<evidence type="ECO:0000313" key="3">
    <source>
        <dbReference type="Proteomes" id="UP001180020"/>
    </source>
</evidence>
<dbReference type="EMBL" id="JAUJYO010000011">
    <property type="protein sequence ID" value="KAK1304441.1"/>
    <property type="molecule type" value="Genomic_DNA"/>
</dbReference>
<feature type="transmembrane region" description="Helical" evidence="1">
    <location>
        <begin position="120"/>
        <end position="145"/>
    </location>
</feature>
<dbReference type="PANTHER" id="PTHR35307">
    <property type="entry name" value="PROTEIN, PUTATIVE-RELATED"/>
    <property type="match status" value="1"/>
</dbReference>
<feature type="transmembrane region" description="Helical" evidence="1">
    <location>
        <begin position="151"/>
        <end position="171"/>
    </location>
</feature>
<dbReference type="PANTHER" id="PTHR35307:SF3">
    <property type="entry name" value="DUF4220 DOMAIN-CONTAINING PROTEIN"/>
    <property type="match status" value="1"/>
</dbReference>
<accession>A0AAV9DU60</accession>
<proteinExistence type="predicted"/>
<evidence type="ECO:0000256" key="1">
    <source>
        <dbReference type="SAM" id="Phobius"/>
    </source>
</evidence>
<organism evidence="2 3">
    <name type="scientific">Acorus calamus</name>
    <name type="common">Sweet flag</name>
    <dbReference type="NCBI Taxonomy" id="4465"/>
    <lineage>
        <taxon>Eukaryota</taxon>
        <taxon>Viridiplantae</taxon>
        <taxon>Streptophyta</taxon>
        <taxon>Embryophyta</taxon>
        <taxon>Tracheophyta</taxon>
        <taxon>Spermatophyta</taxon>
        <taxon>Magnoliopsida</taxon>
        <taxon>Liliopsida</taxon>
        <taxon>Acoraceae</taxon>
        <taxon>Acorus</taxon>
    </lineage>
</organism>
<name>A0AAV9DU60_ACOCL</name>
<feature type="transmembrane region" description="Helical" evidence="1">
    <location>
        <begin position="50"/>
        <end position="71"/>
    </location>
</feature>
<reference evidence="2" key="2">
    <citation type="submission" date="2023-06" db="EMBL/GenBank/DDBJ databases">
        <authorList>
            <person name="Ma L."/>
            <person name="Liu K.-W."/>
            <person name="Li Z."/>
            <person name="Hsiao Y.-Y."/>
            <person name="Qi Y."/>
            <person name="Fu T."/>
            <person name="Tang G."/>
            <person name="Zhang D."/>
            <person name="Sun W.-H."/>
            <person name="Liu D.-K."/>
            <person name="Li Y."/>
            <person name="Chen G.-Z."/>
            <person name="Liu X.-D."/>
            <person name="Liao X.-Y."/>
            <person name="Jiang Y.-T."/>
            <person name="Yu X."/>
            <person name="Hao Y."/>
            <person name="Huang J."/>
            <person name="Zhao X.-W."/>
            <person name="Ke S."/>
            <person name="Chen Y.-Y."/>
            <person name="Wu W.-L."/>
            <person name="Hsu J.-L."/>
            <person name="Lin Y.-F."/>
            <person name="Huang M.-D."/>
            <person name="Li C.-Y."/>
            <person name="Huang L."/>
            <person name="Wang Z.-W."/>
            <person name="Zhao X."/>
            <person name="Zhong W.-Y."/>
            <person name="Peng D.-H."/>
            <person name="Ahmad S."/>
            <person name="Lan S."/>
            <person name="Zhang J.-S."/>
            <person name="Tsai W.-C."/>
            <person name="Van De Peer Y."/>
            <person name="Liu Z.-J."/>
        </authorList>
    </citation>
    <scope>NUCLEOTIDE SEQUENCE</scope>
    <source>
        <strain evidence="2">CP</strain>
        <tissue evidence="2">Leaves</tissue>
    </source>
</reference>
<dbReference type="Proteomes" id="UP001180020">
    <property type="component" value="Unassembled WGS sequence"/>
</dbReference>
<feature type="transmembrane region" description="Helical" evidence="1">
    <location>
        <begin position="19"/>
        <end position="38"/>
    </location>
</feature>
<keyword evidence="1" id="KW-0812">Transmembrane</keyword>
<gene>
    <name evidence="2" type="ORF">QJS10_CPB11g00370</name>
</gene>
<dbReference type="AlphaFoldDB" id="A0AAV9DU60"/>
<sequence>MGCNATTGTLDDSAYTKPLPFIGLYIALASLIIATAMGADAVSGIRRRKLWFPCEWFALNATSLTVLAISTKLPVDLNTSMPDRFNQLSKLTGTVLLCTAIGNFMPSLGATGSSDVRSNVVALAILVLTVIVNVGIQMGTGVIYLFLPEHIIVLCFMFLLLVILGFSALVVPTTKELLEKKYDSAIGELNECVHYDVDELKVRVKKYWLMAHTSSPQFVLGRSATCTASGAFCLVCALILVEVTVRCFFFDGSLNSCGGESDYGWGIKCVLFSQGVAVLVGTIAPAYRWFGAIRFRRTKGGRTRRNEFKMEEYWVHRLTQWRETPLSFEVCGGRCLRRIVHGSKNAMLQILIWLQTVVVVVSKSVRICSVLPVAWLNRGMRFLIRSKSSSSLSNGHEDFSKFVMHLEGEEDLVTLITRSGRKDTDRWIRRGGKKKTHFIQFLEKHFTTSQGFGGVREFNFKSRNIQGIISEEPPNCWALPLVTLASIAVTLPTTNRGLIKSLLRGVGEGLKYVRLIEKQLDGRGLVNMRNAADVVWLKLDLYNHWLDVDLRGMANQERDTKKIIKKLVVIAEKRVLDFASGDGFMMNLLEWPEKVLAASCLYRVCMTVLSYQDRDWNENELFQWLQTTICDILGACLTNLPGVINMECLCSSVEEREQRVRDATFVLGEAESILKTLETAGVTNAYPERKEYIDNWLPTGQRNICSMASASSYQNGSGDDVCLAIECISG</sequence>
<feature type="transmembrane region" description="Helical" evidence="1">
    <location>
        <begin position="346"/>
        <end position="365"/>
    </location>
</feature>
<reference evidence="2" key="1">
    <citation type="journal article" date="2023" name="Nat. Commun.">
        <title>Diploid and tetraploid genomes of Acorus and the evolution of monocots.</title>
        <authorList>
            <person name="Ma L."/>
            <person name="Liu K.W."/>
            <person name="Li Z."/>
            <person name="Hsiao Y.Y."/>
            <person name="Qi Y."/>
            <person name="Fu T."/>
            <person name="Tang G.D."/>
            <person name="Zhang D."/>
            <person name="Sun W.H."/>
            <person name="Liu D.K."/>
            <person name="Li Y."/>
            <person name="Chen G.Z."/>
            <person name="Liu X.D."/>
            <person name="Liao X.Y."/>
            <person name="Jiang Y.T."/>
            <person name="Yu X."/>
            <person name="Hao Y."/>
            <person name="Huang J."/>
            <person name="Zhao X.W."/>
            <person name="Ke S."/>
            <person name="Chen Y.Y."/>
            <person name="Wu W.L."/>
            <person name="Hsu J.L."/>
            <person name="Lin Y.F."/>
            <person name="Huang M.D."/>
            <person name="Li C.Y."/>
            <person name="Huang L."/>
            <person name="Wang Z.W."/>
            <person name="Zhao X."/>
            <person name="Zhong W.Y."/>
            <person name="Peng D.H."/>
            <person name="Ahmad S."/>
            <person name="Lan S."/>
            <person name="Zhang J.S."/>
            <person name="Tsai W.C."/>
            <person name="Van de Peer Y."/>
            <person name="Liu Z.J."/>
        </authorList>
    </citation>
    <scope>NUCLEOTIDE SEQUENCE</scope>
    <source>
        <strain evidence="2">CP</strain>
    </source>
</reference>
<keyword evidence="3" id="KW-1185">Reference proteome</keyword>
<keyword evidence="1" id="KW-1133">Transmembrane helix</keyword>
<feature type="transmembrane region" description="Helical" evidence="1">
    <location>
        <begin position="265"/>
        <end position="287"/>
    </location>
</feature>
<protein>
    <submittedName>
        <fullName evidence="2">Uncharacterized protein</fullName>
    </submittedName>
</protein>
<keyword evidence="1" id="KW-0472">Membrane</keyword>
<feature type="transmembrane region" description="Helical" evidence="1">
    <location>
        <begin position="91"/>
        <end position="108"/>
    </location>
</feature>